<dbReference type="SUPFAM" id="SSF53098">
    <property type="entry name" value="Ribonuclease H-like"/>
    <property type="match status" value="1"/>
</dbReference>
<dbReference type="CDD" id="cd06141">
    <property type="entry name" value="WRN_exo"/>
    <property type="match status" value="1"/>
</dbReference>
<dbReference type="GO" id="GO:0003676">
    <property type="term" value="F:nucleic acid binding"/>
    <property type="evidence" value="ECO:0007669"/>
    <property type="project" value="InterPro"/>
</dbReference>
<dbReference type="InterPro" id="IPR012337">
    <property type="entry name" value="RNaseH-like_sf"/>
</dbReference>
<evidence type="ECO:0000259" key="3">
    <source>
        <dbReference type="SMART" id="SM00474"/>
    </source>
</evidence>
<accession>A0A4U6UNI6</accession>
<dbReference type="AlphaFoldDB" id="A0A4U6UNI6"/>
<evidence type="ECO:0000313" key="5">
    <source>
        <dbReference type="Proteomes" id="UP000298652"/>
    </source>
</evidence>
<dbReference type="PANTHER" id="PTHR13620:SF121">
    <property type="entry name" value="EMB|CAB82946.1-RELATED"/>
    <property type="match status" value="1"/>
</dbReference>
<sequence>MFGRFAMPTTQASSNPTTRLTVRFGSVMIDTTVTRDAAAADEWVRAVRAASPRGAPLIVGLDCEWKPNYRSWTTSKVAILQLCAGACCLILQLLYVDRIPASVRGLLADPDVRLVGIGVGEDAAKLAADYGLACAAPVDLEGRCNDHLGRYGGGGRRLGLKGFAREVLGLVMEKPRHVTMSNWEKHDLDVAQIQYACIDAYVSYKLGERVLVIN</sequence>
<dbReference type="GO" id="GO:0008408">
    <property type="term" value="F:3'-5' exonuclease activity"/>
    <property type="evidence" value="ECO:0007669"/>
    <property type="project" value="InterPro"/>
</dbReference>
<dbReference type="SMART" id="SM00474">
    <property type="entry name" value="35EXOc"/>
    <property type="match status" value="1"/>
</dbReference>
<protein>
    <recommendedName>
        <fullName evidence="3">3'-5' exonuclease domain-containing protein</fullName>
    </recommendedName>
</protein>
<reference evidence="4" key="1">
    <citation type="submission" date="2019-03" db="EMBL/GenBank/DDBJ databases">
        <title>WGS assembly of Setaria viridis.</title>
        <authorList>
            <person name="Huang P."/>
            <person name="Jenkins J."/>
            <person name="Grimwood J."/>
            <person name="Barry K."/>
            <person name="Healey A."/>
            <person name="Mamidi S."/>
            <person name="Sreedasyam A."/>
            <person name="Shu S."/>
            <person name="Feldman M."/>
            <person name="Wu J."/>
            <person name="Yu Y."/>
            <person name="Chen C."/>
            <person name="Johnson J."/>
            <person name="Rokhsar D."/>
            <person name="Baxter I."/>
            <person name="Schmutz J."/>
            <person name="Brutnell T."/>
            <person name="Kellogg E."/>
        </authorList>
    </citation>
    <scope>NUCLEOTIDE SEQUENCE [LARGE SCALE GENOMIC DNA]</scope>
</reference>
<dbReference type="Gene3D" id="3.30.420.10">
    <property type="entry name" value="Ribonuclease H-like superfamily/Ribonuclease H"/>
    <property type="match status" value="1"/>
</dbReference>
<proteinExistence type="predicted"/>
<keyword evidence="5" id="KW-1185">Reference proteome</keyword>
<keyword evidence="2" id="KW-0378">Hydrolase</keyword>
<dbReference type="Gramene" id="TKW12277">
    <property type="protein sequence ID" value="TKW12277"/>
    <property type="gene ID" value="SEVIR_5G026500v2"/>
</dbReference>
<dbReference type="InterPro" id="IPR051132">
    <property type="entry name" value="3-5_Exonuclease_domain"/>
</dbReference>
<dbReference type="EMBL" id="CM016556">
    <property type="protein sequence ID" value="TKW12277.1"/>
    <property type="molecule type" value="Genomic_DNA"/>
</dbReference>
<organism evidence="4 5">
    <name type="scientific">Setaria viridis</name>
    <name type="common">Green bristlegrass</name>
    <name type="synonym">Setaria italica subsp. viridis</name>
    <dbReference type="NCBI Taxonomy" id="4556"/>
    <lineage>
        <taxon>Eukaryota</taxon>
        <taxon>Viridiplantae</taxon>
        <taxon>Streptophyta</taxon>
        <taxon>Embryophyta</taxon>
        <taxon>Tracheophyta</taxon>
        <taxon>Spermatophyta</taxon>
        <taxon>Magnoliopsida</taxon>
        <taxon>Liliopsida</taxon>
        <taxon>Poales</taxon>
        <taxon>Poaceae</taxon>
        <taxon>PACMAD clade</taxon>
        <taxon>Panicoideae</taxon>
        <taxon>Panicodae</taxon>
        <taxon>Paniceae</taxon>
        <taxon>Cenchrinae</taxon>
        <taxon>Setaria</taxon>
    </lineage>
</organism>
<dbReference type="Pfam" id="PF01612">
    <property type="entry name" value="DNA_pol_A_exo1"/>
    <property type="match status" value="1"/>
</dbReference>
<gene>
    <name evidence="4" type="ORF">SEVIR_5G026500v2</name>
</gene>
<evidence type="ECO:0000313" key="4">
    <source>
        <dbReference type="EMBL" id="TKW12277.1"/>
    </source>
</evidence>
<name>A0A4U6UNI6_SETVI</name>
<evidence type="ECO:0000256" key="2">
    <source>
        <dbReference type="ARBA" id="ARBA00022801"/>
    </source>
</evidence>
<keyword evidence="1" id="KW-0540">Nuclease</keyword>
<dbReference type="OMA" id="ESRCNDY"/>
<dbReference type="Proteomes" id="UP000298652">
    <property type="component" value="Chromosome 5"/>
</dbReference>
<dbReference type="FunFam" id="3.30.420.10:FF:000054">
    <property type="entry name" value="Werner Syndrome-like exonuclease"/>
    <property type="match status" value="1"/>
</dbReference>
<dbReference type="InterPro" id="IPR002562">
    <property type="entry name" value="3'-5'_exonuclease_dom"/>
</dbReference>
<dbReference type="GO" id="GO:0006139">
    <property type="term" value="P:nucleobase-containing compound metabolic process"/>
    <property type="evidence" value="ECO:0007669"/>
    <property type="project" value="InterPro"/>
</dbReference>
<evidence type="ECO:0000256" key="1">
    <source>
        <dbReference type="ARBA" id="ARBA00022722"/>
    </source>
</evidence>
<dbReference type="PANTHER" id="PTHR13620">
    <property type="entry name" value="3-5 EXONUCLEASE"/>
    <property type="match status" value="1"/>
</dbReference>
<dbReference type="GO" id="GO:0005737">
    <property type="term" value="C:cytoplasm"/>
    <property type="evidence" value="ECO:0007669"/>
    <property type="project" value="TreeGrafter"/>
</dbReference>
<dbReference type="GO" id="GO:0005634">
    <property type="term" value="C:nucleus"/>
    <property type="evidence" value="ECO:0007669"/>
    <property type="project" value="TreeGrafter"/>
</dbReference>
<feature type="domain" description="3'-5' exonuclease" evidence="3">
    <location>
        <begin position="31"/>
        <end position="213"/>
    </location>
</feature>
<dbReference type="InterPro" id="IPR036397">
    <property type="entry name" value="RNaseH_sf"/>
</dbReference>